<feature type="compositionally biased region" description="Polar residues" evidence="1">
    <location>
        <begin position="126"/>
        <end position="139"/>
    </location>
</feature>
<proteinExistence type="predicted"/>
<gene>
    <name evidence="2" type="ORF">CBR_g21077</name>
</gene>
<name>A0A388L0U6_CHABU</name>
<accession>A0A388L0U6</accession>
<feature type="region of interest" description="Disordered" evidence="1">
    <location>
        <begin position="97"/>
        <end position="154"/>
    </location>
</feature>
<comment type="caution">
    <text evidence="2">The sequence shown here is derived from an EMBL/GenBank/DDBJ whole genome shotgun (WGS) entry which is preliminary data.</text>
</comment>
<dbReference type="Gramene" id="GBG75833">
    <property type="protein sequence ID" value="GBG75833"/>
    <property type="gene ID" value="CBR_g21077"/>
</dbReference>
<evidence type="ECO:0000313" key="2">
    <source>
        <dbReference type="EMBL" id="GBG75833.1"/>
    </source>
</evidence>
<evidence type="ECO:0000256" key="1">
    <source>
        <dbReference type="SAM" id="MobiDB-lite"/>
    </source>
</evidence>
<protein>
    <submittedName>
        <fullName evidence="2">Uncharacterized protein</fullName>
    </submittedName>
</protein>
<dbReference type="Proteomes" id="UP000265515">
    <property type="component" value="Unassembled WGS sequence"/>
</dbReference>
<keyword evidence="3" id="KW-1185">Reference proteome</keyword>
<dbReference type="AlphaFoldDB" id="A0A388L0U6"/>
<feature type="region of interest" description="Disordered" evidence="1">
    <location>
        <begin position="280"/>
        <end position="330"/>
    </location>
</feature>
<organism evidence="2 3">
    <name type="scientific">Chara braunii</name>
    <name type="common">Braun's stonewort</name>
    <dbReference type="NCBI Taxonomy" id="69332"/>
    <lineage>
        <taxon>Eukaryota</taxon>
        <taxon>Viridiplantae</taxon>
        <taxon>Streptophyta</taxon>
        <taxon>Charophyceae</taxon>
        <taxon>Charales</taxon>
        <taxon>Characeae</taxon>
        <taxon>Chara</taxon>
    </lineage>
</organism>
<reference evidence="2 3" key="1">
    <citation type="journal article" date="2018" name="Cell">
        <title>The Chara Genome: Secondary Complexity and Implications for Plant Terrestrialization.</title>
        <authorList>
            <person name="Nishiyama T."/>
            <person name="Sakayama H."/>
            <person name="Vries J.D."/>
            <person name="Buschmann H."/>
            <person name="Saint-Marcoux D."/>
            <person name="Ullrich K.K."/>
            <person name="Haas F.B."/>
            <person name="Vanderstraeten L."/>
            <person name="Becker D."/>
            <person name="Lang D."/>
            <person name="Vosolsobe S."/>
            <person name="Rombauts S."/>
            <person name="Wilhelmsson P.K.I."/>
            <person name="Janitza P."/>
            <person name="Kern R."/>
            <person name="Heyl A."/>
            <person name="Rumpler F."/>
            <person name="Villalobos L.I.A.C."/>
            <person name="Clay J.M."/>
            <person name="Skokan R."/>
            <person name="Toyoda A."/>
            <person name="Suzuki Y."/>
            <person name="Kagoshima H."/>
            <person name="Schijlen E."/>
            <person name="Tajeshwar N."/>
            <person name="Catarino B."/>
            <person name="Hetherington A.J."/>
            <person name="Saltykova A."/>
            <person name="Bonnot C."/>
            <person name="Breuninger H."/>
            <person name="Symeonidi A."/>
            <person name="Radhakrishnan G.V."/>
            <person name="Van Nieuwerburgh F."/>
            <person name="Deforce D."/>
            <person name="Chang C."/>
            <person name="Karol K.G."/>
            <person name="Hedrich R."/>
            <person name="Ulvskov P."/>
            <person name="Glockner G."/>
            <person name="Delwiche C.F."/>
            <person name="Petrasek J."/>
            <person name="Van de Peer Y."/>
            <person name="Friml J."/>
            <person name="Beilby M."/>
            <person name="Dolan L."/>
            <person name="Kohara Y."/>
            <person name="Sugano S."/>
            <person name="Fujiyama A."/>
            <person name="Delaux P.-M."/>
            <person name="Quint M."/>
            <person name="TheiBen G."/>
            <person name="Hagemann M."/>
            <person name="Harholt J."/>
            <person name="Dunand C."/>
            <person name="Zachgo S."/>
            <person name="Langdale J."/>
            <person name="Maumus F."/>
            <person name="Straeten D.V.D."/>
            <person name="Gould S.B."/>
            <person name="Rensing S.A."/>
        </authorList>
    </citation>
    <scope>NUCLEOTIDE SEQUENCE [LARGE SCALE GENOMIC DNA]</scope>
    <source>
        <strain evidence="2 3">S276</strain>
    </source>
</reference>
<feature type="compositionally biased region" description="Polar residues" evidence="1">
    <location>
        <begin position="313"/>
        <end position="328"/>
    </location>
</feature>
<evidence type="ECO:0000313" key="3">
    <source>
        <dbReference type="Proteomes" id="UP000265515"/>
    </source>
</evidence>
<sequence length="397" mass="42931">MTLKDIECYFSYAGGELRHRVSFLVSDDLPMDILLGTAATASVIKTSAHRSYFSNWDQRILALENQGSTIDRKVDKLPANLDFLIASVNSILQHVKLPAPSPKPSQLPPAHHTPPHSRPASPAGSHVSTPSGASSTSVQRGPKLTPPPMYSGEDPKVDVSDWVTAMQAYLGSFTCPKATKLGVAGLLKALQDRFADREQARKAADKIMLLGSHRFEGSLSKLYSLFESLTLTPCLEMSESDQLTHFLRAAPPDYSIALYAQGHKDWRSFDKAALDLESRLKVQTPSEGRKRPTSQGQRRRKGALLAADVGSDSDASQRGSPPSETASGSAVEAAVLALGTAQSPPAMAPGKFPATGTRRMFCLYAARMLFLTHVKRLTMDEEDNMCPGSVPVSLSKL</sequence>
<dbReference type="EMBL" id="BFEA01000232">
    <property type="protein sequence ID" value="GBG75833.1"/>
    <property type="molecule type" value="Genomic_DNA"/>
</dbReference>